<reference evidence="5 6" key="1">
    <citation type="submission" date="2018-06" db="EMBL/GenBank/DDBJ databases">
        <authorList>
            <consortium name="Pathogen Informatics"/>
            <person name="Doyle S."/>
        </authorList>
    </citation>
    <scope>NUCLEOTIDE SEQUENCE [LARGE SCALE GENOMIC DNA]</scope>
    <source>
        <strain evidence="5 6">NCTC10684</strain>
    </source>
</reference>
<dbReference type="PROSITE" id="PS50932">
    <property type="entry name" value="HTH_LACI_2"/>
    <property type="match status" value="1"/>
</dbReference>
<gene>
    <name evidence="5" type="primary">malR</name>
    <name evidence="5" type="ORF">NCTC10684_01942</name>
</gene>
<dbReference type="CDD" id="cd01392">
    <property type="entry name" value="HTH_LacI"/>
    <property type="match status" value="1"/>
</dbReference>
<dbReference type="SMART" id="SM00354">
    <property type="entry name" value="HTH_LACI"/>
    <property type="match status" value="1"/>
</dbReference>
<dbReference type="InterPro" id="IPR010982">
    <property type="entry name" value="Lambda_DNA-bd_dom_sf"/>
</dbReference>
<dbReference type="CDD" id="cd06307">
    <property type="entry name" value="PBP1_sugar_binding"/>
    <property type="match status" value="1"/>
</dbReference>
<dbReference type="SUPFAM" id="SSF47413">
    <property type="entry name" value="lambda repressor-like DNA-binding domains"/>
    <property type="match status" value="1"/>
</dbReference>
<dbReference type="Pfam" id="PF00356">
    <property type="entry name" value="LacI"/>
    <property type="match status" value="1"/>
</dbReference>
<dbReference type="InterPro" id="IPR025997">
    <property type="entry name" value="SBP_2_dom"/>
</dbReference>
<dbReference type="Gene3D" id="3.40.50.2300">
    <property type="match status" value="2"/>
</dbReference>
<dbReference type="OrthoDB" id="9805774at2"/>
<dbReference type="SUPFAM" id="SSF53822">
    <property type="entry name" value="Periplasmic binding protein-like I"/>
    <property type="match status" value="1"/>
</dbReference>
<evidence type="ECO:0000259" key="4">
    <source>
        <dbReference type="PROSITE" id="PS50932"/>
    </source>
</evidence>
<evidence type="ECO:0000256" key="3">
    <source>
        <dbReference type="ARBA" id="ARBA00023163"/>
    </source>
</evidence>
<dbReference type="PANTHER" id="PTHR30146">
    <property type="entry name" value="LACI-RELATED TRANSCRIPTIONAL REPRESSOR"/>
    <property type="match status" value="1"/>
</dbReference>
<dbReference type="InterPro" id="IPR028082">
    <property type="entry name" value="Peripla_BP_I"/>
</dbReference>
<sequence length="343" mass="37334">MSKRPTITDLAQASGVSVATVDRVLNGRLPVREETQRRVYEAATSIGYHAAGLIAQRMRKELPVYRLGFVLLRPKDVFYRAFAGELEKAIAQATGFRGTGAIEFADTFAPEEILDRLRRLAANCDAVALVSPDHPTVTAAVAELKERGIPVFSLLSDFASGIREGYVGIDNLKVGRSAAWMISKCARRPGKVALFVGSHRFHGHELREIGFRAFFREHAPAFTLLETIVNHESHEITHEVVGDLLQRHDDLVGCYVAGGGIEGAISALRHARPDPLPALICNEITLDTRAALADNLAVMVIATPLASLCRELVGLMVHAIEEGAANAPGQTFLPFDIFLPENI</sequence>
<dbReference type="RefSeq" id="WP_115731007.1">
    <property type="nucleotide sequence ID" value="NZ_BAAAVY010000008.1"/>
</dbReference>
<evidence type="ECO:0000256" key="1">
    <source>
        <dbReference type="ARBA" id="ARBA00023015"/>
    </source>
</evidence>
<keyword evidence="3" id="KW-0804">Transcription</keyword>
<dbReference type="Pfam" id="PF13407">
    <property type="entry name" value="Peripla_BP_4"/>
    <property type="match status" value="1"/>
</dbReference>
<dbReference type="PANTHER" id="PTHR30146:SF152">
    <property type="entry name" value="TRANSCRIPTIONAL REGULATORY PROTEIN"/>
    <property type="match status" value="1"/>
</dbReference>
<dbReference type="EMBL" id="UFSM01000001">
    <property type="protein sequence ID" value="SUU88714.1"/>
    <property type="molecule type" value="Genomic_DNA"/>
</dbReference>
<keyword evidence="2" id="KW-0238">DNA-binding</keyword>
<keyword evidence="1" id="KW-0805">Transcription regulation</keyword>
<dbReference type="Proteomes" id="UP000254701">
    <property type="component" value="Unassembled WGS sequence"/>
</dbReference>
<feature type="domain" description="HTH lacI-type" evidence="4">
    <location>
        <begin position="5"/>
        <end position="60"/>
    </location>
</feature>
<dbReference type="GO" id="GO:0000976">
    <property type="term" value="F:transcription cis-regulatory region binding"/>
    <property type="evidence" value="ECO:0007669"/>
    <property type="project" value="TreeGrafter"/>
</dbReference>
<accession>A0A380WKN2</accession>
<protein>
    <submittedName>
        <fullName evidence="5">Maltose operon transcriptional repressor</fullName>
    </submittedName>
</protein>
<dbReference type="PROSITE" id="PS00356">
    <property type="entry name" value="HTH_LACI_1"/>
    <property type="match status" value="1"/>
</dbReference>
<dbReference type="GO" id="GO:0003700">
    <property type="term" value="F:DNA-binding transcription factor activity"/>
    <property type="evidence" value="ECO:0007669"/>
    <property type="project" value="TreeGrafter"/>
</dbReference>
<name>A0A380WKN2_AMIAI</name>
<evidence type="ECO:0000256" key="2">
    <source>
        <dbReference type="ARBA" id="ARBA00023125"/>
    </source>
</evidence>
<proteinExistence type="predicted"/>
<evidence type="ECO:0000313" key="5">
    <source>
        <dbReference type="EMBL" id="SUU88714.1"/>
    </source>
</evidence>
<dbReference type="Gene3D" id="1.10.260.40">
    <property type="entry name" value="lambda repressor-like DNA-binding domains"/>
    <property type="match status" value="1"/>
</dbReference>
<organism evidence="5 6">
    <name type="scientific">Aminobacter aminovorans</name>
    <name type="common">Chelatobacter heintzii</name>
    <dbReference type="NCBI Taxonomy" id="83263"/>
    <lineage>
        <taxon>Bacteria</taxon>
        <taxon>Pseudomonadati</taxon>
        <taxon>Pseudomonadota</taxon>
        <taxon>Alphaproteobacteria</taxon>
        <taxon>Hyphomicrobiales</taxon>
        <taxon>Phyllobacteriaceae</taxon>
        <taxon>Aminobacter</taxon>
    </lineage>
</organism>
<dbReference type="AlphaFoldDB" id="A0A380WKN2"/>
<dbReference type="InterPro" id="IPR000843">
    <property type="entry name" value="HTH_LacI"/>
</dbReference>
<evidence type="ECO:0000313" key="6">
    <source>
        <dbReference type="Proteomes" id="UP000254701"/>
    </source>
</evidence>